<evidence type="ECO:0000256" key="1">
    <source>
        <dbReference type="SAM" id="Coils"/>
    </source>
</evidence>
<sequence>MLVKYFNKVQSLALYNQNNRVIYNFAVQKFNKKNKDTDINEQQDSQKQVMTKKEQRLQKDKEFLDQVNNLETVAEQKELTIEKLKDLVERRKQQVLEISEQKQIPTDALLTYAIFTAPIVIGPVLLNYMCFSGSMVEHVPKLAAIFAKYTALHISFGAGIHWGFAMSLHDQQFDSIRSSFEAKRHFLLSVLPIFSSISMVNTLAYQEAPIELKLTSIGVFSLMYVYNLYLDRRVVSGKQAPQWFFTLKSIVTLVSLAGMAGYALLYQNYFELSQQKNYDPLRQHIPNKDQLLSSSLKLSEQEKMEQEEKGGQKNEKK</sequence>
<organism evidence="4 5">
    <name type="scientific">Pseudocohnilembus persalinus</name>
    <name type="common">Ciliate</name>
    <dbReference type="NCBI Taxonomy" id="266149"/>
    <lineage>
        <taxon>Eukaryota</taxon>
        <taxon>Sar</taxon>
        <taxon>Alveolata</taxon>
        <taxon>Ciliophora</taxon>
        <taxon>Intramacronucleata</taxon>
        <taxon>Oligohymenophorea</taxon>
        <taxon>Scuticociliatia</taxon>
        <taxon>Philasterida</taxon>
        <taxon>Pseudocohnilembidae</taxon>
        <taxon>Pseudocohnilembus</taxon>
    </lineage>
</organism>
<evidence type="ECO:0000313" key="4">
    <source>
        <dbReference type="EMBL" id="KRX01190.1"/>
    </source>
</evidence>
<name>A0A0V0QG37_PSEPJ</name>
<proteinExistence type="predicted"/>
<feature type="transmembrane region" description="Helical" evidence="3">
    <location>
        <begin position="212"/>
        <end position="230"/>
    </location>
</feature>
<keyword evidence="1" id="KW-0175">Coiled coil</keyword>
<dbReference type="AlphaFoldDB" id="A0A0V0QG37"/>
<comment type="caution">
    <text evidence="4">The sequence shown here is derived from an EMBL/GenBank/DDBJ whole genome shotgun (WGS) entry which is preliminary data.</text>
</comment>
<evidence type="ECO:0000256" key="2">
    <source>
        <dbReference type="SAM" id="MobiDB-lite"/>
    </source>
</evidence>
<feature type="transmembrane region" description="Helical" evidence="3">
    <location>
        <begin position="242"/>
        <end position="265"/>
    </location>
</feature>
<gene>
    <name evidence="4" type="ORF">PPERSA_03694</name>
</gene>
<protein>
    <recommendedName>
        <fullName evidence="6">Transmembrane protein</fullName>
    </recommendedName>
</protein>
<reference evidence="4 5" key="1">
    <citation type="journal article" date="2015" name="Sci. Rep.">
        <title>Genome of the facultative scuticociliatosis pathogen Pseudocohnilembus persalinus provides insight into its virulence through horizontal gene transfer.</title>
        <authorList>
            <person name="Xiong J."/>
            <person name="Wang G."/>
            <person name="Cheng J."/>
            <person name="Tian M."/>
            <person name="Pan X."/>
            <person name="Warren A."/>
            <person name="Jiang C."/>
            <person name="Yuan D."/>
            <person name="Miao W."/>
        </authorList>
    </citation>
    <scope>NUCLEOTIDE SEQUENCE [LARGE SCALE GENOMIC DNA]</scope>
    <source>
        <strain evidence="4">36N120E</strain>
    </source>
</reference>
<keyword evidence="3" id="KW-0812">Transmembrane</keyword>
<feature type="region of interest" description="Disordered" evidence="2">
    <location>
        <begin position="296"/>
        <end position="317"/>
    </location>
</feature>
<accession>A0A0V0QG37</accession>
<feature type="transmembrane region" description="Helical" evidence="3">
    <location>
        <begin position="186"/>
        <end position="206"/>
    </location>
</feature>
<evidence type="ECO:0008006" key="6">
    <source>
        <dbReference type="Google" id="ProtNLM"/>
    </source>
</evidence>
<dbReference type="PANTHER" id="PTHR15887:SF1">
    <property type="entry name" value="TRANSMEMBRANE PROTEIN 69"/>
    <property type="match status" value="1"/>
</dbReference>
<keyword evidence="5" id="KW-1185">Reference proteome</keyword>
<keyword evidence="3" id="KW-1133">Transmembrane helix</keyword>
<dbReference type="OrthoDB" id="293476at2759"/>
<evidence type="ECO:0000256" key="3">
    <source>
        <dbReference type="SAM" id="Phobius"/>
    </source>
</evidence>
<feature type="transmembrane region" description="Helical" evidence="3">
    <location>
        <begin position="146"/>
        <end position="165"/>
    </location>
</feature>
<dbReference type="Pfam" id="PF11911">
    <property type="entry name" value="DUF3429"/>
    <property type="match status" value="1"/>
</dbReference>
<dbReference type="Proteomes" id="UP000054937">
    <property type="component" value="Unassembled WGS sequence"/>
</dbReference>
<feature type="transmembrane region" description="Helical" evidence="3">
    <location>
        <begin position="109"/>
        <end position="126"/>
    </location>
</feature>
<feature type="coiled-coil region" evidence="1">
    <location>
        <begin position="67"/>
        <end position="101"/>
    </location>
</feature>
<dbReference type="PANTHER" id="PTHR15887">
    <property type="entry name" value="TRANSMEMBRANE PROTEIN 69"/>
    <property type="match status" value="1"/>
</dbReference>
<keyword evidence="3" id="KW-0472">Membrane</keyword>
<dbReference type="InParanoid" id="A0A0V0QG37"/>
<dbReference type="InterPro" id="IPR021836">
    <property type="entry name" value="DUF3429"/>
</dbReference>
<feature type="compositionally biased region" description="Basic and acidic residues" evidence="2">
    <location>
        <begin position="299"/>
        <end position="317"/>
    </location>
</feature>
<evidence type="ECO:0000313" key="5">
    <source>
        <dbReference type="Proteomes" id="UP000054937"/>
    </source>
</evidence>
<dbReference type="EMBL" id="LDAU01000175">
    <property type="protein sequence ID" value="KRX01190.1"/>
    <property type="molecule type" value="Genomic_DNA"/>
</dbReference>